<dbReference type="GO" id="GO:0016251">
    <property type="term" value="F:RNA polymerase II general transcription initiation factor activity"/>
    <property type="evidence" value="ECO:0007669"/>
    <property type="project" value="TreeGrafter"/>
</dbReference>
<dbReference type="GO" id="GO:0008270">
    <property type="term" value="F:zinc ion binding"/>
    <property type="evidence" value="ECO:0007669"/>
    <property type="project" value="UniProtKB-KW"/>
</dbReference>
<keyword evidence="9" id="KW-0479">Metal-binding</keyword>
<keyword evidence="5" id="KW-0804">Transcription</keyword>
<evidence type="ECO:0000256" key="7">
    <source>
        <dbReference type="ARBA" id="ARBA00056616"/>
    </source>
</evidence>
<dbReference type="PROSITE" id="PS51134">
    <property type="entry name" value="ZF_TFIIB"/>
    <property type="match status" value="1"/>
</dbReference>
<dbReference type="Pfam" id="PF08271">
    <property type="entry name" value="Zn_Ribbon_TF"/>
    <property type="match status" value="1"/>
</dbReference>
<sequence length="335" mass="36260">MTSLASTAAPPALSVTPPQQQPQLDLNLRLICRDCKDAVPNIVEDFSAGDLICGNCGLILGNRIIDTRSEWRTFSNSDDNSGDPSRVGAASDPILGSKGTIDSTIIGVRDGGTGRSRELHRAHLKVIGQKGEVALLQAFKVIQAMGERISLSKIVIDSAKQLFKKADDERLLKSKPTEAIIAACLYIACREHSVTRTFREICALSKVSKKEIGRCYKALQPNMEHPVQQISLDAYISRFSSSIDIKADVRKATVLVADRIVELGTLAGKSPITLVASCLYFVSCLSTDPKPAKLIAEVAGCTESTLKNAYKLLLEVKDIIGRDLNLPHGLHTLPN</sequence>
<evidence type="ECO:0000256" key="3">
    <source>
        <dbReference type="ARBA" id="ARBA00022737"/>
    </source>
</evidence>
<dbReference type="InterPro" id="IPR036915">
    <property type="entry name" value="Cyclin-like_sf"/>
</dbReference>
<evidence type="ECO:0000256" key="9">
    <source>
        <dbReference type="PROSITE-ProRule" id="PRU00469"/>
    </source>
</evidence>
<keyword evidence="9" id="KW-0863">Zinc-finger</keyword>
<evidence type="ECO:0000256" key="4">
    <source>
        <dbReference type="ARBA" id="ARBA00023015"/>
    </source>
</evidence>
<comment type="function">
    <text evidence="7">General factor that plays a major role in the activation of eukaryotic genes transcribed by RNA polymerase II.</text>
</comment>
<dbReference type="CDD" id="cd20551">
    <property type="entry name" value="CYCLIN_TFIIB_rpt1"/>
    <property type="match status" value="1"/>
</dbReference>
<dbReference type="Pfam" id="PF00382">
    <property type="entry name" value="TFIIB"/>
    <property type="match status" value="2"/>
</dbReference>
<dbReference type="GO" id="GO:0005634">
    <property type="term" value="C:nucleus"/>
    <property type="evidence" value="ECO:0007669"/>
    <property type="project" value="TreeGrafter"/>
</dbReference>
<comment type="similarity">
    <text evidence="1">Belongs to the TFIIB family.</text>
</comment>
<dbReference type="PRINTS" id="PR00685">
    <property type="entry name" value="TIFACTORIIB"/>
</dbReference>
<feature type="compositionally biased region" description="Polar residues" evidence="10">
    <location>
        <begin position="74"/>
        <end position="83"/>
    </location>
</feature>
<dbReference type="OrthoDB" id="25790at2759"/>
<dbReference type="EMBL" id="DS022306">
    <property type="protein sequence ID" value="OAJ41936.1"/>
    <property type="molecule type" value="Genomic_DNA"/>
</dbReference>
<dbReference type="SMART" id="SM00385">
    <property type="entry name" value="CYCLIN"/>
    <property type="match status" value="2"/>
</dbReference>
<keyword evidence="3" id="KW-0677">Repeat</keyword>
<dbReference type="VEuPathDB" id="FungiDB:BDEG_25463"/>
<dbReference type="SUPFAM" id="SSF57783">
    <property type="entry name" value="Zinc beta-ribbon"/>
    <property type="match status" value="1"/>
</dbReference>
<name>A0A177WQ41_BATDL</name>
<feature type="domain" description="TFIIB-type" evidence="11">
    <location>
        <begin position="28"/>
        <end position="61"/>
    </location>
</feature>
<protein>
    <recommendedName>
        <fullName evidence="2">Transcription initiation factor IIB</fullName>
    </recommendedName>
    <alternativeName>
        <fullName evidence="6">General transcription factor TFIIB</fullName>
    </alternativeName>
</protein>
<feature type="region of interest" description="Disordered" evidence="10">
    <location>
        <begin position="1"/>
        <end position="20"/>
    </location>
</feature>
<evidence type="ECO:0000256" key="6">
    <source>
        <dbReference type="ARBA" id="ARBA00031706"/>
    </source>
</evidence>
<dbReference type="Proteomes" id="UP000077115">
    <property type="component" value="Unassembled WGS sequence"/>
</dbReference>
<evidence type="ECO:0000256" key="2">
    <source>
        <dbReference type="ARBA" id="ARBA00013932"/>
    </source>
</evidence>
<gene>
    <name evidence="12" type="ORF">BDEG_25463</name>
</gene>
<dbReference type="Gene3D" id="1.10.472.10">
    <property type="entry name" value="Cyclin-like"/>
    <property type="match status" value="1"/>
</dbReference>
<dbReference type="eggNOG" id="KOG1597">
    <property type="taxonomic scope" value="Eukaryota"/>
</dbReference>
<dbReference type="Gene3D" id="1.10.472.170">
    <property type="match status" value="1"/>
</dbReference>
<feature type="region of interest" description="Disordered" evidence="10">
    <location>
        <begin position="74"/>
        <end position="93"/>
    </location>
</feature>
<dbReference type="PANTHER" id="PTHR11618">
    <property type="entry name" value="TRANSCRIPTION INITIATION FACTOR IIB-RELATED"/>
    <property type="match status" value="1"/>
</dbReference>
<evidence type="ECO:0000256" key="5">
    <source>
        <dbReference type="ARBA" id="ARBA00023163"/>
    </source>
</evidence>
<evidence type="ECO:0000256" key="1">
    <source>
        <dbReference type="ARBA" id="ARBA00010857"/>
    </source>
</evidence>
<dbReference type="FunFam" id="1.10.472.170:FF:000001">
    <property type="entry name" value="Transcription initiation factor IIB"/>
    <property type="match status" value="1"/>
</dbReference>
<dbReference type="InterPro" id="IPR013150">
    <property type="entry name" value="TFIIB_cyclin"/>
</dbReference>
<keyword evidence="9" id="KW-0862">Zinc</keyword>
<reference evidence="12 13" key="2">
    <citation type="submission" date="2016-05" db="EMBL/GenBank/DDBJ databases">
        <title>Lineage-specific infection strategies underlie the spectrum of fungal disease in amphibians.</title>
        <authorList>
            <person name="Cuomo C.A."/>
            <person name="Farrer R.A."/>
            <person name="James T."/>
            <person name="Longcore J."/>
            <person name="Birren B."/>
        </authorList>
    </citation>
    <scope>NUCLEOTIDE SEQUENCE [LARGE SCALE GENOMIC DNA]</scope>
    <source>
        <strain evidence="12 13">JEL423</strain>
    </source>
</reference>
<accession>A0A177WQ41</accession>
<dbReference type="InterPro" id="IPR000812">
    <property type="entry name" value="TFIIB"/>
</dbReference>
<dbReference type="GO" id="GO:0051123">
    <property type="term" value="P:RNA polymerase II preinitiation complex assembly"/>
    <property type="evidence" value="ECO:0007669"/>
    <property type="project" value="UniProtKB-ARBA"/>
</dbReference>
<reference evidence="12 13" key="1">
    <citation type="submission" date="2006-10" db="EMBL/GenBank/DDBJ databases">
        <title>The Genome Sequence of Batrachochytrium dendrobatidis JEL423.</title>
        <authorList>
            <consortium name="The Broad Institute Genome Sequencing Platform"/>
            <person name="Birren B."/>
            <person name="Lander E."/>
            <person name="Galagan J."/>
            <person name="Cuomo C."/>
            <person name="Devon K."/>
            <person name="Jaffe D."/>
            <person name="Butler J."/>
            <person name="Alvarez P."/>
            <person name="Gnerre S."/>
            <person name="Grabherr M."/>
            <person name="Kleber M."/>
            <person name="Mauceli E."/>
            <person name="Brockman W."/>
            <person name="Young S."/>
            <person name="LaButti K."/>
            <person name="Sykes S."/>
            <person name="DeCaprio D."/>
            <person name="Crawford M."/>
            <person name="Koehrsen M."/>
            <person name="Engels R."/>
            <person name="Montgomery P."/>
            <person name="Pearson M."/>
            <person name="Howarth C."/>
            <person name="Larson L."/>
            <person name="White J."/>
            <person name="O'Leary S."/>
            <person name="Kodira C."/>
            <person name="Zeng Q."/>
            <person name="Yandava C."/>
            <person name="Alvarado L."/>
            <person name="Longcore J."/>
            <person name="James T."/>
        </authorList>
    </citation>
    <scope>NUCLEOTIDE SEQUENCE [LARGE SCALE GENOMIC DNA]</scope>
    <source>
        <strain evidence="12 13">JEL423</strain>
    </source>
</reference>
<comment type="subunit">
    <text evidence="8">Associates with TFIID-IIA (DA complex) to form TFIID-IIA-IIB (DAB-complex) which is then recognized by polymerase II.</text>
</comment>
<dbReference type="STRING" id="403673.A0A177WQ41"/>
<dbReference type="InterPro" id="IPR013137">
    <property type="entry name" value="Znf_TFIIB"/>
</dbReference>
<dbReference type="GO" id="GO:0097550">
    <property type="term" value="C:transcription preinitiation complex"/>
    <property type="evidence" value="ECO:0007669"/>
    <property type="project" value="TreeGrafter"/>
</dbReference>
<dbReference type="AlphaFoldDB" id="A0A177WQ41"/>
<keyword evidence="4" id="KW-0805">Transcription regulation</keyword>
<evidence type="ECO:0000313" key="13">
    <source>
        <dbReference type="Proteomes" id="UP000077115"/>
    </source>
</evidence>
<evidence type="ECO:0000256" key="10">
    <source>
        <dbReference type="SAM" id="MobiDB-lite"/>
    </source>
</evidence>
<evidence type="ECO:0000256" key="8">
    <source>
        <dbReference type="ARBA" id="ARBA00066213"/>
    </source>
</evidence>
<dbReference type="InterPro" id="IPR013763">
    <property type="entry name" value="Cyclin-like_dom"/>
</dbReference>
<organism evidence="12 13">
    <name type="scientific">Batrachochytrium dendrobatidis (strain JEL423)</name>
    <dbReference type="NCBI Taxonomy" id="403673"/>
    <lineage>
        <taxon>Eukaryota</taxon>
        <taxon>Fungi</taxon>
        <taxon>Fungi incertae sedis</taxon>
        <taxon>Chytridiomycota</taxon>
        <taxon>Chytridiomycota incertae sedis</taxon>
        <taxon>Chytridiomycetes</taxon>
        <taxon>Rhizophydiales</taxon>
        <taxon>Rhizophydiales incertae sedis</taxon>
        <taxon>Batrachochytrium</taxon>
    </lineage>
</organism>
<dbReference type="SUPFAM" id="SSF47954">
    <property type="entry name" value="Cyclin-like"/>
    <property type="match status" value="2"/>
</dbReference>
<proteinExistence type="inferred from homology"/>
<dbReference type="GO" id="GO:0017025">
    <property type="term" value="F:TBP-class protein binding"/>
    <property type="evidence" value="ECO:0007669"/>
    <property type="project" value="InterPro"/>
</dbReference>
<dbReference type="PANTHER" id="PTHR11618:SF13">
    <property type="entry name" value="TRANSCRIPTION INITIATION FACTOR IIB"/>
    <property type="match status" value="1"/>
</dbReference>
<evidence type="ECO:0000259" key="11">
    <source>
        <dbReference type="PROSITE" id="PS51134"/>
    </source>
</evidence>
<evidence type="ECO:0000313" key="12">
    <source>
        <dbReference type="EMBL" id="OAJ41936.1"/>
    </source>
</evidence>